<reference evidence="3" key="1">
    <citation type="submission" date="2020-08" db="EMBL/GenBank/DDBJ databases">
        <title>Multicomponent nature underlies the extraordinary mechanical properties of spider dragline silk.</title>
        <authorList>
            <person name="Kono N."/>
            <person name="Nakamura H."/>
            <person name="Mori M."/>
            <person name="Yoshida Y."/>
            <person name="Ohtoshi R."/>
            <person name="Malay A.D."/>
            <person name="Moran D.A.P."/>
            <person name="Tomita M."/>
            <person name="Numata K."/>
            <person name="Arakawa K."/>
        </authorList>
    </citation>
    <scope>NUCLEOTIDE SEQUENCE</scope>
</reference>
<keyword evidence="4" id="KW-1185">Reference proteome</keyword>
<dbReference type="Proteomes" id="UP000887159">
    <property type="component" value="Unassembled WGS sequence"/>
</dbReference>
<feature type="chain" id="PRO_5036499247" description="Secreted protein" evidence="2">
    <location>
        <begin position="22"/>
        <end position="99"/>
    </location>
</feature>
<dbReference type="EMBL" id="BMAU01021116">
    <property type="protein sequence ID" value="GFX91038.1"/>
    <property type="molecule type" value="Genomic_DNA"/>
</dbReference>
<evidence type="ECO:0000313" key="4">
    <source>
        <dbReference type="Proteomes" id="UP000887159"/>
    </source>
</evidence>
<comment type="caution">
    <text evidence="3">The sequence shown here is derived from an EMBL/GenBank/DDBJ whole genome shotgun (WGS) entry which is preliminary data.</text>
</comment>
<protein>
    <recommendedName>
        <fullName evidence="5">Secreted protein</fullName>
    </recommendedName>
</protein>
<keyword evidence="2" id="KW-0732">Signal</keyword>
<evidence type="ECO:0008006" key="5">
    <source>
        <dbReference type="Google" id="ProtNLM"/>
    </source>
</evidence>
<feature type="signal peptide" evidence="2">
    <location>
        <begin position="1"/>
        <end position="21"/>
    </location>
</feature>
<proteinExistence type="predicted"/>
<evidence type="ECO:0000256" key="1">
    <source>
        <dbReference type="SAM" id="MobiDB-lite"/>
    </source>
</evidence>
<accession>A0A8X6V1A7</accession>
<gene>
    <name evidence="3" type="ORF">TNCV_5106681</name>
</gene>
<feature type="region of interest" description="Disordered" evidence="1">
    <location>
        <begin position="22"/>
        <end position="52"/>
    </location>
</feature>
<dbReference type="AlphaFoldDB" id="A0A8X6V1A7"/>
<feature type="compositionally biased region" description="Polar residues" evidence="1">
    <location>
        <begin position="22"/>
        <end position="51"/>
    </location>
</feature>
<evidence type="ECO:0000256" key="2">
    <source>
        <dbReference type="SAM" id="SignalP"/>
    </source>
</evidence>
<organism evidence="3 4">
    <name type="scientific">Trichonephila clavipes</name>
    <name type="common">Golden silk orbweaver</name>
    <name type="synonym">Nephila clavipes</name>
    <dbReference type="NCBI Taxonomy" id="2585209"/>
    <lineage>
        <taxon>Eukaryota</taxon>
        <taxon>Metazoa</taxon>
        <taxon>Ecdysozoa</taxon>
        <taxon>Arthropoda</taxon>
        <taxon>Chelicerata</taxon>
        <taxon>Arachnida</taxon>
        <taxon>Araneae</taxon>
        <taxon>Araneomorphae</taxon>
        <taxon>Entelegynae</taxon>
        <taxon>Araneoidea</taxon>
        <taxon>Nephilidae</taxon>
        <taxon>Trichonephila</taxon>
    </lineage>
</organism>
<name>A0A8X6V1A7_TRICX</name>
<evidence type="ECO:0000313" key="3">
    <source>
        <dbReference type="EMBL" id="GFX91038.1"/>
    </source>
</evidence>
<sequence length="99" mass="11136">MLERILYSVCIILSHWSRVSGGSPSHVQSSNRLVFHSTGTSRTPDSQTPGSRTAVHVLMGEKRKKCLERRNLAEKHDSSLFLWNPVLFEFCSGSAHTRP</sequence>